<dbReference type="GO" id="GO:0006357">
    <property type="term" value="P:regulation of transcription by RNA polymerase II"/>
    <property type="evidence" value="ECO:0007669"/>
    <property type="project" value="InterPro"/>
</dbReference>
<dbReference type="FunFam" id="2.60.40.790:FF:000014">
    <property type="entry name" value="AT-rich interactive domain-containing protein 3"/>
    <property type="match status" value="1"/>
</dbReference>
<dbReference type="Proteomes" id="UP000187406">
    <property type="component" value="Unassembled WGS sequence"/>
</dbReference>
<feature type="region of interest" description="Disordered" evidence="6">
    <location>
        <begin position="149"/>
        <end position="169"/>
    </location>
</feature>
<dbReference type="PANTHER" id="PTHR15348:SF19">
    <property type="entry name" value="ARID DOMAIN-CONTAINING PROTEIN"/>
    <property type="match status" value="1"/>
</dbReference>
<keyword evidence="1" id="KW-0805">Transcription regulation</keyword>
<dbReference type="SUPFAM" id="SSF46774">
    <property type="entry name" value="ARID-like"/>
    <property type="match status" value="1"/>
</dbReference>
<evidence type="ECO:0000256" key="5">
    <source>
        <dbReference type="PROSITE-ProRule" id="PRU00285"/>
    </source>
</evidence>
<reference evidence="10" key="1">
    <citation type="submission" date="2016-04" db="EMBL/GenBank/DDBJ databases">
        <title>Cephalotus genome sequencing.</title>
        <authorList>
            <person name="Fukushima K."/>
            <person name="Hasebe M."/>
            <person name="Fang X."/>
        </authorList>
    </citation>
    <scope>NUCLEOTIDE SEQUENCE [LARGE SCALE GENOMIC DNA]</scope>
    <source>
        <strain evidence="10">cv. St1</strain>
    </source>
</reference>
<keyword evidence="3" id="KW-0804">Transcription</keyword>
<dbReference type="GO" id="GO:0005634">
    <property type="term" value="C:nucleus"/>
    <property type="evidence" value="ECO:0007669"/>
    <property type="project" value="TreeGrafter"/>
</dbReference>
<keyword evidence="2" id="KW-0238">DNA-binding</keyword>
<dbReference type="GO" id="GO:0003677">
    <property type="term" value="F:DNA binding"/>
    <property type="evidence" value="ECO:0007669"/>
    <property type="project" value="UniProtKB-KW"/>
</dbReference>
<dbReference type="SUPFAM" id="SSF49764">
    <property type="entry name" value="HSP20-like chaperones"/>
    <property type="match status" value="1"/>
</dbReference>
<dbReference type="OrthoDB" id="338531at2759"/>
<feature type="region of interest" description="Disordered" evidence="6">
    <location>
        <begin position="316"/>
        <end position="356"/>
    </location>
</feature>
<comment type="similarity">
    <text evidence="5">Belongs to the small heat shock protein (HSP20) family.</text>
</comment>
<accession>A0A1Q3CXM4</accession>
<feature type="compositionally biased region" description="Polar residues" evidence="6">
    <location>
        <begin position="149"/>
        <end position="160"/>
    </location>
</feature>
<proteinExistence type="inferred from homology"/>
<feature type="region of interest" description="Disordered" evidence="6">
    <location>
        <begin position="207"/>
        <end position="229"/>
    </location>
</feature>
<dbReference type="CDD" id="cd16100">
    <property type="entry name" value="ARID"/>
    <property type="match status" value="1"/>
</dbReference>
<keyword evidence="10" id="KW-1185">Reference proteome</keyword>
<evidence type="ECO:0000256" key="1">
    <source>
        <dbReference type="ARBA" id="ARBA00023015"/>
    </source>
</evidence>
<feature type="domain" description="ARID" evidence="8">
    <location>
        <begin position="224"/>
        <end position="315"/>
    </location>
</feature>
<dbReference type="InterPro" id="IPR008978">
    <property type="entry name" value="HSP20-like_chaperone"/>
</dbReference>
<feature type="compositionally biased region" description="Polar residues" evidence="6">
    <location>
        <begin position="331"/>
        <end position="341"/>
    </location>
</feature>
<dbReference type="PANTHER" id="PTHR15348">
    <property type="entry name" value="AT-RICH INTERACTIVE DOMAIN-CONTAINING PROTEIN ARID DOMAIN- CONTAINING PROTEIN DEAD RINGER PROTEIN B-CELL REGULATOR OF IGH TRANSCRIPTION BRIGHT"/>
    <property type="match status" value="1"/>
</dbReference>
<keyword evidence="4" id="KW-0539">Nucleus</keyword>
<dbReference type="PROSITE" id="PS01031">
    <property type="entry name" value="SHSP"/>
    <property type="match status" value="1"/>
</dbReference>
<dbReference type="PROSITE" id="PS51011">
    <property type="entry name" value="ARID"/>
    <property type="match status" value="1"/>
</dbReference>
<evidence type="ECO:0000313" key="10">
    <source>
        <dbReference type="Proteomes" id="UP000187406"/>
    </source>
</evidence>
<dbReference type="AlphaFoldDB" id="A0A1Q3CXM4"/>
<dbReference type="Gene3D" id="1.10.150.60">
    <property type="entry name" value="ARID DNA-binding domain"/>
    <property type="match status" value="1"/>
</dbReference>
<dbReference type="Pfam" id="PF01388">
    <property type="entry name" value="ARID"/>
    <property type="match status" value="1"/>
</dbReference>
<evidence type="ECO:0000256" key="4">
    <source>
        <dbReference type="ARBA" id="ARBA00023242"/>
    </source>
</evidence>
<sequence length="523" mass="57607">MSGGEVGDTKEVKQDTKLTLDINLSHTVGDGVEPDLTLTEVDQVLKMEKEVNADEGSKSSVDNLSLVESAAACQTAHDTINHANVDGLDGDDVNVRLGSQDIDNDGHDLASYNQGLSGHDAAKSADDSLMIVDANGTNGNGVHPLNQQEEAAANESSSRGNPEDDEKQEELKVGVTAMELSPERIRKEKSITKLGVKTEVGVKSSNQLYHLKSPASDDDESGTEEEQASFRNEVEAFYKERGFEFKAPKFYKEELNLLKLWRAVIKLGGYKQVTSCKLWRNVGESFKPPKTCTTVSWTFRNFYEKALLDYENHKIPTSELPLPDDSEPSRVENQAGYSQDLGSGRVRRDSATRAMQGWHTRRVRGNGEVCHPLIKDKNSSFTPKGHRQPKSNGLLKHKISTTDEHSVQAALVKAAKRKSDNGVVDIGPPADWVKINVHRTDDCFEIYALVPGFLREEVHVQTDAAGRLVISGQPKQLDNPWGVTPFSKVVVSLPCRIDPHQASAVVTMHGQLFVRVPFEQSDV</sequence>
<feature type="compositionally biased region" description="Acidic residues" evidence="6">
    <location>
        <begin position="216"/>
        <end position="227"/>
    </location>
</feature>
<dbReference type="InterPro" id="IPR036431">
    <property type="entry name" value="ARID_dom_sf"/>
</dbReference>
<evidence type="ECO:0000259" key="8">
    <source>
        <dbReference type="PROSITE" id="PS51011"/>
    </source>
</evidence>
<gene>
    <name evidence="9" type="ORF">CFOL_v3_28245</name>
</gene>
<evidence type="ECO:0000256" key="2">
    <source>
        <dbReference type="ARBA" id="ARBA00023125"/>
    </source>
</evidence>
<dbReference type="InterPro" id="IPR045147">
    <property type="entry name" value="ARI3A/B/C"/>
</dbReference>
<evidence type="ECO:0000256" key="3">
    <source>
        <dbReference type="ARBA" id="ARBA00023163"/>
    </source>
</evidence>
<dbReference type="SMART" id="SM01014">
    <property type="entry name" value="ARID"/>
    <property type="match status" value="1"/>
</dbReference>
<protein>
    <submittedName>
        <fullName evidence="9">ARID domain-containing protein</fullName>
    </submittedName>
</protein>
<dbReference type="CDD" id="cd06464">
    <property type="entry name" value="ACD_sHsps-like"/>
    <property type="match status" value="1"/>
</dbReference>
<organism evidence="9 10">
    <name type="scientific">Cephalotus follicularis</name>
    <name type="common">Albany pitcher plant</name>
    <dbReference type="NCBI Taxonomy" id="3775"/>
    <lineage>
        <taxon>Eukaryota</taxon>
        <taxon>Viridiplantae</taxon>
        <taxon>Streptophyta</taxon>
        <taxon>Embryophyta</taxon>
        <taxon>Tracheophyta</taxon>
        <taxon>Spermatophyta</taxon>
        <taxon>Magnoliopsida</taxon>
        <taxon>eudicotyledons</taxon>
        <taxon>Gunneridae</taxon>
        <taxon>Pentapetalae</taxon>
        <taxon>rosids</taxon>
        <taxon>fabids</taxon>
        <taxon>Oxalidales</taxon>
        <taxon>Cephalotaceae</taxon>
        <taxon>Cephalotus</taxon>
    </lineage>
</organism>
<dbReference type="FunFam" id="1.10.150.60:FF:000018">
    <property type="entry name" value="AT-rich interactive domain-containing protein 3"/>
    <property type="match status" value="1"/>
</dbReference>
<dbReference type="STRING" id="3775.A0A1Q3CXM4"/>
<comment type="caution">
    <text evidence="9">The sequence shown here is derived from an EMBL/GenBank/DDBJ whole genome shotgun (WGS) entry which is preliminary data.</text>
</comment>
<evidence type="ECO:0000256" key="6">
    <source>
        <dbReference type="SAM" id="MobiDB-lite"/>
    </source>
</evidence>
<dbReference type="InParanoid" id="A0A1Q3CXM4"/>
<evidence type="ECO:0000313" key="9">
    <source>
        <dbReference type="EMBL" id="GAV84803.1"/>
    </source>
</evidence>
<dbReference type="Gene3D" id="2.60.40.790">
    <property type="match status" value="1"/>
</dbReference>
<dbReference type="InterPro" id="IPR002068">
    <property type="entry name" value="A-crystallin/Hsp20_dom"/>
</dbReference>
<dbReference type="SMART" id="SM00501">
    <property type="entry name" value="BRIGHT"/>
    <property type="match status" value="1"/>
</dbReference>
<dbReference type="InterPro" id="IPR001606">
    <property type="entry name" value="ARID_dom"/>
</dbReference>
<dbReference type="EMBL" id="BDDD01003371">
    <property type="protein sequence ID" value="GAV84803.1"/>
    <property type="molecule type" value="Genomic_DNA"/>
</dbReference>
<name>A0A1Q3CXM4_CEPFO</name>
<feature type="domain" description="SHSP" evidence="7">
    <location>
        <begin position="421"/>
        <end position="523"/>
    </location>
</feature>
<evidence type="ECO:0000259" key="7">
    <source>
        <dbReference type="PROSITE" id="PS01031"/>
    </source>
</evidence>